<name>A0ABX8FG68_9BACI</name>
<evidence type="ECO:0000313" key="1">
    <source>
        <dbReference type="EMBL" id="QVY62990.1"/>
    </source>
</evidence>
<dbReference type="RefSeq" id="WP_214478354.1">
    <property type="nucleotide sequence ID" value="NZ_CP071709.1"/>
</dbReference>
<accession>A0ABX8FG68</accession>
<keyword evidence="2" id="KW-1185">Reference proteome</keyword>
<organism evidence="1 2">
    <name type="scientific">Cytobacillus gottheilii</name>
    <dbReference type="NCBI Taxonomy" id="859144"/>
    <lineage>
        <taxon>Bacteria</taxon>
        <taxon>Bacillati</taxon>
        <taxon>Bacillota</taxon>
        <taxon>Bacilli</taxon>
        <taxon>Bacillales</taxon>
        <taxon>Bacillaceae</taxon>
        <taxon>Cytobacillus</taxon>
    </lineage>
</organism>
<evidence type="ECO:0000313" key="2">
    <source>
        <dbReference type="Proteomes" id="UP000679247"/>
    </source>
</evidence>
<dbReference type="Proteomes" id="UP000679247">
    <property type="component" value="Chromosome"/>
</dbReference>
<gene>
    <name evidence="1" type="ORF">J1899_08100</name>
</gene>
<proteinExistence type="predicted"/>
<reference evidence="1 2" key="1">
    <citation type="submission" date="2021-03" db="EMBL/GenBank/DDBJ databases">
        <title>The first data on the complete genome of the tetrodotoxin-producing bacterium.</title>
        <authorList>
            <person name="Melnikova D.I."/>
            <person name="Nijland R."/>
            <person name="Magarlamov T.Y."/>
        </authorList>
    </citation>
    <scope>NUCLEOTIDE SEQUENCE [LARGE SCALE GENOMIC DNA]</scope>
    <source>
        <strain evidence="1 2">1839</strain>
    </source>
</reference>
<sequence length="559" mass="61323">MAFNLQAILRLNGSQFSNALRSITRQTQQANNATGNFVDAQGRLRNSLGQFTRSSNLASRSMSTLSRSITSPMRSIGSLTSSLGGLAAAYAAVNGAQKIFEQTVGEAAKYEQSTITIAAMLNDKELGKQYMDLVDSYAIDSPIMDSQSMLGNSKSFLTASKDMGQLEKMWSLAERMAAIDPYQGVEGAVFALRELFSGDAISIVRRFEMPKKVMNEIKKMELDDQLRELDKYFNSIGMTQHLIDEMGGTTLGVWAQIKESANVILRTMGTPALNVMKNFLNGLKSNMATVDEVMDAKNFFTPEEFREKLNRAMMFESFQETGAKILENIMVGLTSAMVGLGKWFESIKSNPEFQAQTTLFGQVKFVIEDIYQRFLTWLDEGGRDKIIKTTADLMQIVIAGVEASIENILPIAIKVGTAIGGGILSGVKQSLSESWFAKLMADPVGFIINEPINAITGKNDSNILGYKDHLNNRKNGYTPKKNGGLNYVPYDGANYSLHKGEMILPRGEAAEYRRKRGGAGGGINISGNTFHVREEGDIQKIAMQLALLIESEGAQMGHG</sequence>
<dbReference type="EMBL" id="CP071709">
    <property type="protein sequence ID" value="QVY62990.1"/>
    <property type="molecule type" value="Genomic_DNA"/>
</dbReference>
<protein>
    <submittedName>
        <fullName evidence="1">Uncharacterized protein</fullName>
    </submittedName>
</protein>